<evidence type="ECO:0000313" key="8">
    <source>
        <dbReference type="EMBL" id="TGZ45805.1"/>
    </source>
</evidence>
<comment type="similarity">
    <text evidence="1">Belongs to the AB hydrolase superfamily.</text>
</comment>
<dbReference type="PANTHER" id="PTHR14189:SF0">
    <property type="entry name" value="PROTEIN PHOSPHATASE METHYLESTERASE 1"/>
    <property type="match status" value="1"/>
</dbReference>
<dbReference type="InterPro" id="IPR016812">
    <property type="entry name" value="PPase_methylesterase_euk"/>
</dbReference>
<dbReference type="AlphaFoldDB" id="A0A4S2K8W5"/>
<dbReference type="STRING" id="300112.A0A4S2K8W5"/>
<evidence type="ECO:0000256" key="6">
    <source>
        <dbReference type="SAM" id="MobiDB-lite"/>
    </source>
</evidence>
<feature type="domain" description="AB hydrolase-1" evidence="7">
    <location>
        <begin position="234"/>
        <end position="318"/>
    </location>
</feature>
<evidence type="ECO:0000256" key="1">
    <source>
        <dbReference type="ARBA" id="ARBA00008645"/>
    </source>
</evidence>
<keyword evidence="3" id="KW-0719">Serine esterase</keyword>
<keyword evidence="9" id="KW-1185">Reference proteome</keyword>
<dbReference type="InterPro" id="IPR000073">
    <property type="entry name" value="AB_hydrolase_1"/>
</dbReference>
<evidence type="ECO:0000256" key="5">
    <source>
        <dbReference type="ARBA" id="ARBA00049203"/>
    </source>
</evidence>
<dbReference type="GO" id="GO:0051723">
    <property type="term" value="F:protein methylesterase activity"/>
    <property type="evidence" value="ECO:0007669"/>
    <property type="project" value="UniProtKB-EC"/>
</dbReference>
<comment type="caution">
    <text evidence="8">The sequence shown here is derived from an EMBL/GenBank/DDBJ whole genome shotgun (WGS) entry which is preliminary data.</text>
</comment>
<dbReference type="Proteomes" id="UP000310200">
    <property type="component" value="Unassembled WGS sequence"/>
</dbReference>
<gene>
    <name evidence="8" type="ORF">DBV15_02668</name>
</gene>
<reference evidence="8 9" key="1">
    <citation type="journal article" date="2019" name="Philos. Trans. R. Soc. Lond., B, Biol. Sci.">
        <title>Ant behaviour and brain gene expression of defending hosts depend on the ecological success of the intruding social parasite.</title>
        <authorList>
            <person name="Kaur R."/>
            <person name="Stoldt M."/>
            <person name="Jongepier E."/>
            <person name="Feldmeyer B."/>
            <person name="Menzel F."/>
            <person name="Bornberg-Bauer E."/>
            <person name="Foitzik S."/>
        </authorList>
    </citation>
    <scope>NUCLEOTIDE SEQUENCE [LARGE SCALE GENOMIC DNA]</scope>
    <source>
        <tissue evidence="8">Whole body</tissue>
    </source>
</reference>
<comment type="catalytic activity">
    <reaction evidence="5">
        <text>[phosphatase 2A protein]-C-terminal L-leucine methyl ester + H2O = [phosphatase 2A protein]-C-terminal L-leucine + methanol + H(+)</text>
        <dbReference type="Rhea" id="RHEA:48548"/>
        <dbReference type="Rhea" id="RHEA-COMP:12134"/>
        <dbReference type="Rhea" id="RHEA-COMP:12135"/>
        <dbReference type="ChEBI" id="CHEBI:15377"/>
        <dbReference type="ChEBI" id="CHEBI:15378"/>
        <dbReference type="ChEBI" id="CHEBI:17790"/>
        <dbReference type="ChEBI" id="CHEBI:90516"/>
        <dbReference type="ChEBI" id="CHEBI:90517"/>
        <dbReference type="EC" id="3.1.1.89"/>
    </reaction>
</comment>
<evidence type="ECO:0000256" key="2">
    <source>
        <dbReference type="ARBA" id="ARBA00013111"/>
    </source>
</evidence>
<name>A0A4S2K8W5_9HYME</name>
<dbReference type="SUPFAM" id="SSF53474">
    <property type="entry name" value="alpha/beta-Hydrolases"/>
    <property type="match status" value="1"/>
</dbReference>
<accession>A0A4S2K8W5</accession>
<feature type="domain" description="AB hydrolase-1" evidence="7">
    <location>
        <begin position="170"/>
        <end position="226"/>
    </location>
</feature>
<dbReference type="EMBL" id="QBLH01003046">
    <property type="protein sequence ID" value="TGZ45805.1"/>
    <property type="molecule type" value="Genomic_DNA"/>
</dbReference>
<protein>
    <recommendedName>
        <fullName evidence="2">protein phosphatase methylesterase-1</fullName>
        <ecNumber evidence="2">3.1.1.89</ecNumber>
    </recommendedName>
</protein>
<dbReference type="PANTHER" id="PTHR14189">
    <property type="entry name" value="PROTEIN PHOSPHATASE METHYLESTERASE-1 RELATED"/>
    <property type="match status" value="1"/>
</dbReference>
<evidence type="ECO:0000259" key="7">
    <source>
        <dbReference type="Pfam" id="PF12697"/>
    </source>
</evidence>
<evidence type="ECO:0000256" key="3">
    <source>
        <dbReference type="ARBA" id="ARBA00022487"/>
    </source>
</evidence>
<dbReference type="Gene3D" id="3.40.50.1820">
    <property type="entry name" value="alpha/beta hydrolase"/>
    <property type="match status" value="2"/>
</dbReference>
<dbReference type="Pfam" id="PF12697">
    <property type="entry name" value="Abhydrolase_6"/>
    <property type="match status" value="2"/>
</dbReference>
<dbReference type="InterPro" id="IPR029058">
    <property type="entry name" value="AB_hydrolase_fold"/>
</dbReference>
<keyword evidence="4" id="KW-0378">Hydrolase</keyword>
<evidence type="ECO:0000313" key="9">
    <source>
        <dbReference type="Proteomes" id="UP000310200"/>
    </source>
</evidence>
<evidence type="ECO:0000256" key="4">
    <source>
        <dbReference type="ARBA" id="ARBA00022801"/>
    </source>
</evidence>
<dbReference type="EC" id="3.1.1.89" evidence="2"/>
<sequence>MLLLEVESVLPKVVGSSVTFRRMLSLVSSTVPFTGGPVNVVRRTLLTLLFSASRIYARPCIAKCSFLCIYDCDRRRVREAFPTRHHRRHHRRLRHVNMSALQKSILKSKLPPSAVNFSALNSRLGKSRGAQRRRDYEPVQWNSYFDHSKDVPVGENVFHVYIKGTEGPLLVLLHGGGFSGLTWAELTKSIMTMVLCRVMAIDLRGHGDTHTTEDEDLSADTLASMPPPPPASSAVTTNRKYVWRIDLAKTEQHWFSWFKGLSTAFLNVSAPKMLLLAGVDRLDRELTVGQMQGKFQMQVLPACGHAVHEDVPDKVAEAIATFMVRHKFAEPASDFPR</sequence>
<proteinExistence type="inferred from homology"/>
<feature type="region of interest" description="Disordered" evidence="6">
    <location>
        <begin position="207"/>
        <end position="235"/>
    </location>
</feature>
<organism evidence="8 9">
    <name type="scientific">Temnothorax longispinosus</name>
    <dbReference type="NCBI Taxonomy" id="300112"/>
    <lineage>
        <taxon>Eukaryota</taxon>
        <taxon>Metazoa</taxon>
        <taxon>Ecdysozoa</taxon>
        <taxon>Arthropoda</taxon>
        <taxon>Hexapoda</taxon>
        <taxon>Insecta</taxon>
        <taxon>Pterygota</taxon>
        <taxon>Neoptera</taxon>
        <taxon>Endopterygota</taxon>
        <taxon>Hymenoptera</taxon>
        <taxon>Apocrita</taxon>
        <taxon>Aculeata</taxon>
        <taxon>Formicoidea</taxon>
        <taxon>Formicidae</taxon>
        <taxon>Myrmicinae</taxon>
        <taxon>Temnothorax</taxon>
    </lineage>
</organism>